<dbReference type="InterPro" id="IPR009061">
    <property type="entry name" value="DNA-bd_dom_put_sf"/>
</dbReference>
<protein>
    <recommendedName>
        <fullName evidence="2">HTH merR-type domain-containing protein</fullName>
    </recommendedName>
</protein>
<dbReference type="InterPro" id="IPR012925">
    <property type="entry name" value="TipAS_dom"/>
</dbReference>
<evidence type="ECO:0000259" key="2">
    <source>
        <dbReference type="PROSITE" id="PS50937"/>
    </source>
</evidence>
<name>A0A1R1AXV4_PAELA</name>
<reference evidence="3 4" key="1">
    <citation type="submission" date="2016-11" db="EMBL/GenBank/DDBJ databases">
        <title>Paenibacillus species isolates.</title>
        <authorList>
            <person name="Beno S.M."/>
        </authorList>
    </citation>
    <scope>NUCLEOTIDE SEQUENCE [LARGE SCALE GENOMIC DNA]</scope>
    <source>
        <strain evidence="3 4">FSL F4-0100</strain>
    </source>
</reference>
<dbReference type="CDD" id="cd04788">
    <property type="entry name" value="HTH_NolA-AlbR"/>
    <property type="match status" value="1"/>
</dbReference>
<dbReference type="Gene3D" id="1.10.1660.10">
    <property type="match status" value="1"/>
</dbReference>
<dbReference type="EMBL" id="MRTF01000007">
    <property type="protein sequence ID" value="OME90663.1"/>
    <property type="molecule type" value="Genomic_DNA"/>
</dbReference>
<gene>
    <name evidence="3" type="ORF">BK123_20055</name>
</gene>
<accession>A0A1R1AXV4</accession>
<keyword evidence="1" id="KW-0238">DNA-binding</keyword>
<dbReference type="RefSeq" id="WP_083659746.1">
    <property type="nucleotide sequence ID" value="NZ_MRTF01000007.1"/>
</dbReference>
<evidence type="ECO:0000313" key="3">
    <source>
        <dbReference type="EMBL" id="OME90663.1"/>
    </source>
</evidence>
<organism evidence="3 4">
    <name type="scientific">Paenibacillus lautus</name>
    <name type="common">Bacillus lautus</name>
    <dbReference type="NCBI Taxonomy" id="1401"/>
    <lineage>
        <taxon>Bacteria</taxon>
        <taxon>Bacillati</taxon>
        <taxon>Bacillota</taxon>
        <taxon>Bacilli</taxon>
        <taxon>Bacillales</taxon>
        <taxon>Paenibacillaceae</taxon>
        <taxon>Paenibacillus</taxon>
    </lineage>
</organism>
<dbReference type="STRING" id="1401.BK123_20055"/>
<dbReference type="OrthoDB" id="1894615at2"/>
<dbReference type="PROSITE" id="PS50937">
    <property type="entry name" value="HTH_MERR_2"/>
    <property type="match status" value="1"/>
</dbReference>
<dbReference type="SUPFAM" id="SSF46955">
    <property type="entry name" value="Putative DNA-binding domain"/>
    <property type="match status" value="1"/>
</dbReference>
<comment type="caution">
    <text evidence="3">The sequence shown here is derived from an EMBL/GenBank/DDBJ whole genome shotgun (WGS) entry which is preliminary data.</text>
</comment>
<proteinExistence type="predicted"/>
<dbReference type="Proteomes" id="UP000187074">
    <property type="component" value="Unassembled WGS sequence"/>
</dbReference>
<dbReference type="PANTHER" id="PTHR30204">
    <property type="entry name" value="REDOX-CYCLING DRUG-SENSING TRANSCRIPTIONAL ACTIVATOR SOXR"/>
    <property type="match status" value="1"/>
</dbReference>
<dbReference type="PROSITE" id="PS00552">
    <property type="entry name" value="HTH_MERR_1"/>
    <property type="match status" value="1"/>
</dbReference>
<feature type="domain" description="HTH merR-type" evidence="2">
    <location>
        <begin position="18"/>
        <end position="87"/>
    </location>
</feature>
<dbReference type="InterPro" id="IPR000551">
    <property type="entry name" value="MerR-type_HTH_dom"/>
</dbReference>
<dbReference type="Pfam" id="PF13411">
    <property type="entry name" value="MerR_1"/>
    <property type="match status" value="1"/>
</dbReference>
<dbReference type="PRINTS" id="PR00040">
    <property type="entry name" value="HTHMERR"/>
</dbReference>
<dbReference type="InterPro" id="IPR047057">
    <property type="entry name" value="MerR_fam"/>
</dbReference>
<dbReference type="GO" id="GO:0003700">
    <property type="term" value="F:DNA-binding transcription factor activity"/>
    <property type="evidence" value="ECO:0007669"/>
    <property type="project" value="InterPro"/>
</dbReference>
<dbReference type="AlphaFoldDB" id="A0A1R1AXV4"/>
<dbReference type="PANTHER" id="PTHR30204:SF90">
    <property type="entry name" value="HTH-TYPE TRANSCRIPTIONAL ACTIVATOR MTA"/>
    <property type="match status" value="1"/>
</dbReference>
<evidence type="ECO:0000256" key="1">
    <source>
        <dbReference type="ARBA" id="ARBA00023125"/>
    </source>
</evidence>
<dbReference type="SMART" id="SM00422">
    <property type="entry name" value="HTH_MERR"/>
    <property type="match status" value="1"/>
</dbReference>
<evidence type="ECO:0000313" key="4">
    <source>
        <dbReference type="Proteomes" id="UP000187074"/>
    </source>
</evidence>
<dbReference type="Pfam" id="PF07739">
    <property type="entry name" value="TipAS"/>
    <property type="match status" value="1"/>
</dbReference>
<dbReference type="GO" id="GO:0003677">
    <property type="term" value="F:DNA binding"/>
    <property type="evidence" value="ECO:0007669"/>
    <property type="project" value="UniProtKB-KW"/>
</dbReference>
<sequence length="259" mass="30127">MSRIVQLFLGGDRIRKRNWKVGELAKRTGITVRTLHHYDQIGLFSPSENTEAGHRLYTEDDVAKLHQIMTLKQLGFSLEDIKLTMNESGHSLRDMMDIQLAQLNDQIEFLTELRSRIEGIDKLFLSGEHVSSERLLMAILLMRMTESRHFKAPQSEEMKKWFSLVKENELEELQAEGARLLSEFRRLYEKGMAPHEDEVRILAKIWSEKMSSWVHINEEFIHSAEQYYAEYPDDALSYGMDGELYNFIKQAVGVITTDA</sequence>